<dbReference type="GO" id="GO:0003677">
    <property type="term" value="F:DNA binding"/>
    <property type="evidence" value="ECO:0007669"/>
    <property type="project" value="InterPro"/>
</dbReference>
<dbReference type="SUPFAM" id="SSF52540">
    <property type="entry name" value="P-loop containing nucleoside triphosphate hydrolases"/>
    <property type="match status" value="1"/>
</dbReference>
<evidence type="ECO:0000256" key="3">
    <source>
        <dbReference type="ARBA" id="ARBA00022801"/>
    </source>
</evidence>
<comment type="catalytic activity">
    <reaction evidence="7">
        <text>Couples ATP hydrolysis with the unwinding of duplex DNA by translocating in the 3'-5' direction.</text>
        <dbReference type="EC" id="5.6.2.4"/>
    </reaction>
</comment>
<dbReference type="PROSITE" id="PS51217">
    <property type="entry name" value="UVRD_HELICASE_CTER"/>
    <property type="match status" value="1"/>
</dbReference>
<dbReference type="Gene3D" id="3.40.50.300">
    <property type="entry name" value="P-loop containing nucleotide triphosphate hydrolases"/>
    <property type="match status" value="2"/>
</dbReference>
<evidence type="ECO:0000256" key="7">
    <source>
        <dbReference type="ARBA" id="ARBA00034617"/>
    </source>
</evidence>
<keyword evidence="6" id="KW-0413">Isomerase</keyword>
<keyword evidence="2 10" id="KW-0547">Nucleotide-binding</keyword>
<comment type="catalytic activity">
    <reaction evidence="9">
        <text>ATP + H2O = ADP + phosphate + H(+)</text>
        <dbReference type="Rhea" id="RHEA:13065"/>
        <dbReference type="ChEBI" id="CHEBI:15377"/>
        <dbReference type="ChEBI" id="CHEBI:15378"/>
        <dbReference type="ChEBI" id="CHEBI:30616"/>
        <dbReference type="ChEBI" id="CHEBI:43474"/>
        <dbReference type="ChEBI" id="CHEBI:456216"/>
        <dbReference type="EC" id="5.6.2.4"/>
    </reaction>
</comment>
<feature type="binding site" evidence="10">
    <location>
        <begin position="38"/>
        <end position="45"/>
    </location>
    <ligand>
        <name>ATP</name>
        <dbReference type="ChEBI" id="CHEBI:30616"/>
    </ligand>
</feature>
<evidence type="ECO:0000256" key="1">
    <source>
        <dbReference type="ARBA" id="ARBA00009922"/>
    </source>
</evidence>
<dbReference type="Gene3D" id="1.10.486.10">
    <property type="entry name" value="PCRA, domain 4"/>
    <property type="match status" value="1"/>
</dbReference>
<accession>A0A101ERF5</accession>
<evidence type="ECO:0000256" key="6">
    <source>
        <dbReference type="ARBA" id="ARBA00023235"/>
    </source>
</evidence>
<dbReference type="PANTHER" id="PTHR11070">
    <property type="entry name" value="UVRD / RECB / PCRA DNA HELICASE FAMILY MEMBER"/>
    <property type="match status" value="1"/>
</dbReference>
<keyword evidence="5 10" id="KW-0067">ATP-binding</keyword>
<dbReference type="InterPro" id="IPR014017">
    <property type="entry name" value="DNA_helicase_UvrD-like_C"/>
</dbReference>
<evidence type="ECO:0000256" key="10">
    <source>
        <dbReference type="PROSITE-ProRule" id="PRU00560"/>
    </source>
</evidence>
<dbReference type="GO" id="GO:0016787">
    <property type="term" value="F:hydrolase activity"/>
    <property type="evidence" value="ECO:0007669"/>
    <property type="project" value="UniProtKB-UniRule"/>
</dbReference>
<dbReference type="PROSITE" id="PS51198">
    <property type="entry name" value="UVRD_HELICASE_ATP_BIND"/>
    <property type="match status" value="1"/>
</dbReference>
<dbReference type="InterPro" id="IPR014016">
    <property type="entry name" value="UvrD-like_ATP-bd"/>
</dbReference>
<dbReference type="InterPro" id="IPR027417">
    <property type="entry name" value="P-loop_NTPase"/>
</dbReference>
<dbReference type="Gene3D" id="1.10.10.160">
    <property type="match status" value="1"/>
</dbReference>
<dbReference type="Pfam" id="PF00580">
    <property type="entry name" value="UvrD-helicase"/>
    <property type="match status" value="1"/>
</dbReference>
<sequence>MKEYRIRPREANLSFLEDLDEEQRKAVVESEGRCIVIAGPGSGKTRVITYKIAYLLANGVDPSRILLVTFTRAAAREMVERAKTVTGRELSEMLAGTFHHVCNYFLRKYAPYVGLERNYSILDREDAESLMRHARSKYLERKSKEERKNFPQPSVLMAIYSYMKNTLKSLRESIVVKNPKFLDLKEEISEIFDLYEQEKRSQNVVDYEDLLFYAYRLLEENKEIRDREAERFLWVLVDEFQDTNYVQYRIVEHLSSKHGNVLAVGDDAQSIYSFRGARYENVEDFIKVSGTKIFKIQTNYRSTESIVKFINAMLPKKSVPKELKPVKKDGMKPVVVKTWDRYEEARFVSQRILELIEEGFKPEEIAVLYRSHSHSLELQMELVRSRIDFRVLSGPRFTESAHVKDVLSFLRIVQNPRDKSAWLRTAKLFYGIGDRTASKIADLASAYVEEGLDPFQELKKVSFSGEYSRFIDILDQIRKLDSPGEMIERVLSSFYSEYLEARYPDFREREMDLERLVEIASRYTSLESFLTDLAVTENVEIEREISQKEGKVTLTTVHQAKGLEWRVVFVISVNPGDFPNYFAISEGNLDEEERIFYVAITRAKEQLYISYQVTGTSYPYRGNKFIMRSGENFIDRIPLELVEFWEVK</sequence>
<dbReference type="Pfam" id="PF13361">
    <property type="entry name" value="UvrD_C"/>
    <property type="match status" value="1"/>
</dbReference>
<name>A0A101ERF5_9THEM</name>
<evidence type="ECO:0000256" key="9">
    <source>
        <dbReference type="ARBA" id="ARBA00048988"/>
    </source>
</evidence>
<proteinExistence type="inferred from homology"/>
<organism evidence="11 12">
    <name type="scientific">Thermotoga petrophila</name>
    <dbReference type="NCBI Taxonomy" id="93929"/>
    <lineage>
        <taxon>Bacteria</taxon>
        <taxon>Thermotogati</taxon>
        <taxon>Thermotogota</taxon>
        <taxon>Thermotogae</taxon>
        <taxon>Thermotogales</taxon>
        <taxon>Thermotogaceae</taxon>
        <taxon>Thermotoga</taxon>
    </lineage>
</organism>
<reference evidence="11 12" key="1">
    <citation type="journal article" date="2015" name="MBio">
        <title>Genome-Resolved Metagenomic Analysis Reveals Roles for Candidate Phyla and Other Microbial Community Members in Biogeochemical Transformations in Oil Reservoirs.</title>
        <authorList>
            <person name="Hu P."/>
            <person name="Tom L."/>
            <person name="Singh A."/>
            <person name="Thomas B.C."/>
            <person name="Baker B.J."/>
            <person name="Piceno Y.M."/>
            <person name="Andersen G.L."/>
            <person name="Banfield J.F."/>
        </authorList>
    </citation>
    <scope>NUCLEOTIDE SEQUENCE [LARGE SCALE GENOMIC DNA]</scope>
    <source>
        <strain evidence="11">46_26</strain>
    </source>
</reference>
<keyword evidence="4 10" id="KW-0347">Helicase</keyword>
<dbReference type="GO" id="GO:0005829">
    <property type="term" value="C:cytosol"/>
    <property type="evidence" value="ECO:0007669"/>
    <property type="project" value="TreeGrafter"/>
</dbReference>
<comment type="similarity">
    <text evidence="1">Belongs to the helicase family. UvrD subfamily.</text>
</comment>
<dbReference type="GO" id="GO:0005524">
    <property type="term" value="F:ATP binding"/>
    <property type="evidence" value="ECO:0007669"/>
    <property type="project" value="UniProtKB-UniRule"/>
</dbReference>
<keyword evidence="3 10" id="KW-0378">Hydrolase</keyword>
<dbReference type="EMBL" id="LGFG01000039">
    <property type="protein sequence ID" value="KUK23235.1"/>
    <property type="molecule type" value="Genomic_DNA"/>
</dbReference>
<dbReference type="Proteomes" id="UP000058636">
    <property type="component" value="Unassembled WGS sequence"/>
</dbReference>
<dbReference type="AlphaFoldDB" id="A0A101ERF5"/>
<dbReference type="InterPro" id="IPR013986">
    <property type="entry name" value="DExx_box_DNA_helicase_dom_sf"/>
</dbReference>
<dbReference type="GO" id="GO:0043138">
    <property type="term" value="F:3'-5' DNA helicase activity"/>
    <property type="evidence" value="ECO:0007669"/>
    <property type="project" value="UniProtKB-EC"/>
</dbReference>
<evidence type="ECO:0000313" key="11">
    <source>
        <dbReference type="EMBL" id="KUK23235.1"/>
    </source>
</evidence>
<evidence type="ECO:0000256" key="5">
    <source>
        <dbReference type="ARBA" id="ARBA00022840"/>
    </source>
</evidence>
<dbReference type="InterPro" id="IPR000212">
    <property type="entry name" value="DNA_helicase_UvrD/REP"/>
</dbReference>
<protein>
    <recommendedName>
        <fullName evidence="8">DNA 3'-5' helicase</fullName>
        <ecNumber evidence="8">5.6.2.4</ecNumber>
    </recommendedName>
</protein>
<evidence type="ECO:0000256" key="4">
    <source>
        <dbReference type="ARBA" id="ARBA00022806"/>
    </source>
</evidence>
<evidence type="ECO:0000256" key="2">
    <source>
        <dbReference type="ARBA" id="ARBA00022741"/>
    </source>
</evidence>
<dbReference type="CDD" id="cd17932">
    <property type="entry name" value="DEXQc_UvrD"/>
    <property type="match status" value="1"/>
</dbReference>
<evidence type="ECO:0000256" key="8">
    <source>
        <dbReference type="ARBA" id="ARBA00034808"/>
    </source>
</evidence>
<dbReference type="FunFam" id="1.10.486.10:FF:000026">
    <property type="entry name" value="DNA helicase"/>
    <property type="match status" value="1"/>
</dbReference>
<dbReference type="EC" id="5.6.2.4" evidence="8"/>
<gene>
    <name evidence="11" type="ORF">XD57_0672</name>
</gene>
<evidence type="ECO:0000313" key="12">
    <source>
        <dbReference type="Proteomes" id="UP000058636"/>
    </source>
</evidence>
<comment type="caution">
    <text evidence="11">The sequence shown here is derived from an EMBL/GenBank/DDBJ whole genome shotgun (WGS) entry which is preliminary data.</text>
</comment>
<dbReference type="GO" id="GO:0000725">
    <property type="term" value="P:recombinational repair"/>
    <property type="evidence" value="ECO:0007669"/>
    <property type="project" value="TreeGrafter"/>
</dbReference>
<dbReference type="PANTHER" id="PTHR11070:SF3">
    <property type="entry name" value="DNA 3'-5' HELICASE"/>
    <property type="match status" value="1"/>
</dbReference>
<dbReference type="PATRIC" id="fig|93930.3.peg.1521"/>